<dbReference type="EMBL" id="PDUD01000024">
    <property type="protein sequence ID" value="PHN04772.1"/>
    <property type="molecule type" value="Genomic_DNA"/>
</dbReference>
<dbReference type="SUPFAM" id="SSF53597">
    <property type="entry name" value="Dihydrofolate reductase-like"/>
    <property type="match status" value="1"/>
</dbReference>
<gene>
    <name evidence="2" type="ORF">CRP01_19875</name>
</gene>
<dbReference type="GO" id="GO:0008703">
    <property type="term" value="F:5-amino-6-(5-phosphoribosylamino)uracil reductase activity"/>
    <property type="evidence" value="ECO:0007669"/>
    <property type="project" value="InterPro"/>
</dbReference>
<feature type="domain" description="Bacterial bifunctional deaminase-reductase C-terminal" evidence="1">
    <location>
        <begin position="3"/>
        <end position="182"/>
    </location>
</feature>
<comment type="caution">
    <text evidence="2">The sequence shown here is derived from an EMBL/GenBank/DDBJ whole genome shotgun (WGS) entry which is preliminary data.</text>
</comment>
<dbReference type="Proteomes" id="UP000223913">
    <property type="component" value="Unassembled WGS sequence"/>
</dbReference>
<dbReference type="GO" id="GO:0009231">
    <property type="term" value="P:riboflavin biosynthetic process"/>
    <property type="evidence" value="ECO:0007669"/>
    <property type="project" value="InterPro"/>
</dbReference>
<name>A0A2D0N8D2_FLAN2</name>
<dbReference type="Pfam" id="PF01872">
    <property type="entry name" value="RibD_C"/>
    <property type="match status" value="1"/>
</dbReference>
<organism evidence="2 3">
    <name type="scientific">Flavilitoribacter nigricans (strain ATCC 23147 / DSM 23189 / NBRC 102662 / NCIMB 1420 / SS-2)</name>
    <name type="common">Lewinella nigricans</name>
    <dbReference type="NCBI Taxonomy" id="1122177"/>
    <lineage>
        <taxon>Bacteria</taxon>
        <taxon>Pseudomonadati</taxon>
        <taxon>Bacteroidota</taxon>
        <taxon>Saprospiria</taxon>
        <taxon>Saprospirales</taxon>
        <taxon>Lewinellaceae</taxon>
        <taxon>Flavilitoribacter</taxon>
    </lineage>
</organism>
<dbReference type="InterPro" id="IPR002734">
    <property type="entry name" value="RibDG_C"/>
</dbReference>
<evidence type="ECO:0000313" key="3">
    <source>
        <dbReference type="Proteomes" id="UP000223913"/>
    </source>
</evidence>
<reference evidence="2 3" key="1">
    <citation type="submission" date="2017-10" db="EMBL/GenBank/DDBJ databases">
        <title>The draft genome sequence of Lewinella nigricans NBRC 102662.</title>
        <authorList>
            <person name="Wang K."/>
        </authorList>
    </citation>
    <scope>NUCLEOTIDE SEQUENCE [LARGE SCALE GENOMIC DNA]</scope>
    <source>
        <strain evidence="2 3">NBRC 102662</strain>
    </source>
</reference>
<dbReference type="RefSeq" id="WP_099151830.1">
    <property type="nucleotide sequence ID" value="NZ_PDUD01000024.1"/>
</dbReference>
<dbReference type="Gene3D" id="3.40.430.10">
    <property type="entry name" value="Dihydrofolate Reductase, subunit A"/>
    <property type="match status" value="1"/>
</dbReference>
<protein>
    <submittedName>
        <fullName evidence="2">Deaminase</fullName>
    </submittedName>
</protein>
<dbReference type="InterPro" id="IPR024072">
    <property type="entry name" value="DHFR-like_dom_sf"/>
</dbReference>
<evidence type="ECO:0000313" key="2">
    <source>
        <dbReference type="EMBL" id="PHN04772.1"/>
    </source>
</evidence>
<dbReference type="OrthoDB" id="195113at2"/>
<proteinExistence type="predicted"/>
<accession>A0A2D0N8D2</accession>
<keyword evidence="3" id="KW-1185">Reference proteome</keyword>
<dbReference type="AlphaFoldDB" id="A0A2D0N8D2"/>
<sequence length="189" mass="21874">MGKVIIHLHMSLDQVVSDPENWMVEFSDDVLKAAMDYYDTLDTVIFGSNTYPGLAEYWQTAGQHTTFTVEQDFAVRINEIPKRVLSRSAPELNWQNSTWLEFRDTSSFLEEIGALKADCRRNISVESGLGVWKLFLDLDLFDELLLYIHPVLAVHGETFFENICNKIQLHLENTRTFKNGIVELHYTRI</sequence>
<evidence type="ECO:0000259" key="1">
    <source>
        <dbReference type="Pfam" id="PF01872"/>
    </source>
</evidence>